<dbReference type="FunFam" id="3.40.50.300:FF:000285">
    <property type="entry name" value="Sporulation initiation inhibitor Soj"/>
    <property type="match status" value="1"/>
</dbReference>
<evidence type="ECO:0000259" key="5">
    <source>
        <dbReference type="Pfam" id="PF13614"/>
    </source>
</evidence>
<comment type="similarity">
    <text evidence="1">Belongs to the ParA family.</text>
</comment>
<evidence type="ECO:0000256" key="3">
    <source>
        <dbReference type="ARBA" id="ARBA00062323"/>
    </source>
</evidence>
<name>A0A1M5Q5T9_9FIRM</name>
<dbReference type="InterPro" id="IPR027417">
    <property type="entry name" value="P-loop_NTPase"/>
</dbReference>
<sequence>MNQCEIIAIANQKGGVGKTTTTINLGYSLAERGKRVLLVDCDPQSNLTMSFGIDRPDELPITLYHLMTDIIEEKELPQRSDYILSFNNLDILPCSIELAAVEVNLVTAMSREITLKAILDQLRPYYDHIIIDCMPSLGMLTINALAACDRVLIPAAPQYLSAKGLELLLKNIIRVKRRINPSIEIDGILITMFTERTKLSKEIVNLINESYGNHIKIYENKIPVSVKVGEAVLKYKSIVEFDPNGKVAVAYKNFVKEYADE</sequence>
<dbReference type="InterPro" id="IPR025669">
    <property type="entry name" value="AAA_dom"/>
</dbReference>
<dbReference type="CDD" id="cd02042">
    <property type="entry name" value="ParAB_family"/>
    <property type="match status" value="1"/>
</dbReference>
<feature type="domain" description="AAA" evidence="5">
    <location>
        <begin position="5"/>
        <end position="185"/>
    </location>
</feature>
<accession>A0A1M5Q5T9</accession>
<proteinExistence type="inferred from homology"/>
<dbReference type="Proteomes" id="UP000183954">
    <property type="component" value="Unassembled WGS sequence"/>
</dbReference>
<organism evidence="6 7">
    <name type="scientific">Desulfosporosinus lacus DSM 15449</name>
    <dbReference type="NCBI Taxonomy" id="1121420"/>
    <lineage>
        <taxon>Bacteria</taxon>
        <taxon>Bacillati</taxon>
        <taxon>Bacillota</taxon>
        <taxon>Clostridia</taxon>
        <taxon>Eubacteriales</taxon>
        <taxon>Desulfitobacteriaceae</taxon>
        <taxon>Desulfosporosinus</taxon>
    </lineage>
</organism>
<protein>
    <recommendedName>
        <fullName evidence="4">Sporulation initiation inhibitor protein Soj</fullName>
    </recommendedName>
</protein>
<evidence type="ECO:0000313" key="6">
    <source>
        <dbReference type="EMBL" id="SHH09368.1"/>
    </source>
</evidence>
<evidence type="ECO:0000313" key="7">
    <source>
        <dbReference type="Proteomes" id="UP000183954"/>
    </source>
</evidence>
<comment type="subunit">
    <text evidence="3">Dimerizes in the presence of ATP but not ADP; ATP-binding is required for double-stranded (ds)DNA-binding. Interacts with DnaA.</text>
</comment>
<dbReference type="InterPro" id="IPR050678">
    <property type="entry name" value="DNA_Partitioning_ATPase"/>
</dbReference>
<dbReference type="Pfam" id="PF13614">
    <property type="entry name" value="AAA_31"/>
    <property type="match status" value="1"/>
</dbReference>
<dbReference type="Gene3D" id="3.40.50.300">
    <property type="entry name" value="P-loop containing nucleotide triphosphate hydrolases"/>
    <property type="match status" value="1"/>
</dbReference>
<keyword evidence="7" id="KW-1185">Reference proteome</keyword>
<dbReference type="PRINTS" id="PR00091">
    <property type="entry name" value="NITROGNASEII"/>
</dbReference>
<dbReference type="PIRSF" id="PIRSF009320">
    <property type="entry name" value="Nuc_binding_HP_1000"/>
    <property type="match status" value="1"/>
</dbReference>
<dbReference type="AlphaFoldDB" id="A0A1M5Q5T9"/>
<dbReference type="OrthoDB" id="9815116at2"/>
<gene>
    <name evidence="6" type="ORF">SAMN02746098_00149</name>
</gene>
<dbReference type="RefSeq" id="WP_068965010.1">
    <property type="nucleotide sequence ID" value="NZ_FQXJ01000003.1"/>
</dbReference>
<evidence type="ECO:0000256" key="4">
    <source>
        <dbReference type="ARBA" id="ARBA00071824"/>
    </source>
</evidence>
<dbReference type="SUPFAM" id="SSF52540">
    <property type="entry name" value="P-loop containing nucleoside triphosphate hydrolases"/>
    <property type="match status" value="1"/>
</dbReference>
<dbReference type="PANTHER" id="PTHR13696:SF99">
    <property type="entry name" value="COBYRINIC ACID AC-DIAMIDE SYNTHASE"/>
    <property type="match status" value="1"/>
</dbReference>
<evidence type="ECO:0000256" key="2">
    <source>
        <dbReference type="ARBA" id="ARBA00049360"/>
    </source>
</evidence>
<dbReference type="PANTHER" id="PTHR13696">
    <property type="entry name" value="P-LOOP CONTAINING NUCLEOSIDE TRIPHOSPHATE HYDROLASE"/>
    <property type="match status" value="1"/>
</dbReference>
<evidence type="ECO:0000256" key="1">
    <source>
        <dbReference type="ARBA" id="ARBA00006976"/>
    </source>
</evidence>
<dbReference type="EMBL" id="FQXJ01000003">
    <property type="protein sequence ID" value="SHH09368.1"/>
    <property type="molecule type" value="Genomic_DNA"/>
</dbReference>
<dbReference type="STRING" id="1121420.SAMN02746098_00149"/>
<reference evidence="7" key="1">
    <citation type="submission" date="2016-11" db="EMBL/GenBank/DDBJ databases">
        <authorList>
            <person name="Varghese N."/>
            <person name="Submissions S."/>
        </authorList>
    </citation>
    <scope>NUCLEOTIDE SEQUENCE [LARGE SCALE GENOMIC DNA]</scope>
    <source>
        <strain evidence="7">DSM 15449</strain>
    </source>
</reference>
<comment type="catalytic activity">
    <reaction evidence="2">
        <text>ATP + H2O = ADP + phosphate + H(+)</text>
        <dbReference type="Rhea" id="RHEA:13065"/>
        <dbReference type="ChEBI" id="CHEBI:15377"/>
        <dbReference type="ChEBI" id="CHEBI:15378"/>
        <dbReference type="ChEBI" id="CHEBI:30616"/>
        <dbReference type="ChEBI" id="CHEBI:43474"/>
        <dbReference type="ChEBI" id="CHEBI:456216"/>
    </reaction>
</comment>